<name>A0A3B4CUC4_PYGNA</name>
<proteinExistence type="predicted"/>
<dbReference type="AlphaFoldDB" id="A0A3B4CUC4"/>
<evidence type="ECO:0000313" key="4">
    <source>
        <dbReference type="Proteomes" id="UP001501920"/>
    </source>
</evidence>
<dbReference type="InterPro" id="IPR007110">
    <property type="entry name" value="Ig-like_dom"/>
</dbReference>
<feature type="domain" description="Ig-like" evidence="2">
    <location>
        <begin position="149"/>
        <end position="251"/>
    </location>
</feature>
<dbReference type="PANTHER" id="PTHR21063:SF4">
    <property type="entry name" value="CD48 ANTIGEN-RELATED"/>
    <property type="match status" value="1"/>
</dbReference>
<reference evidence="3" key="2">
    <citation type="submission" date="2025-08" db="UniProtKB">
        <authorList>
            <consortium name="Ensembl"/>
        </authorList>
    </citation>
    <scope>IDENTIFICATION</scope>
</reference>
<organism evidence="3 4">
    <name type="scientific">Pygocentrus nattereri</name>
    <name type="common">Red-bellied piranha</name>
    <dbReference type="NCBI Taxonomy" id="42514"/>
    <lineage>
        <taxon>Eukaryota</taxon>
        <taxon>Metazoa</taxon>
        <taxon>Chordata</taxon>
        <taxon>Craniata</taxon>
        <taxon>Vertebrata</taxon>
        <taxon>Euteleostomi</taxon>
        <taxon>Actinopterygii</taxon>
        <taxon>Neopterygii</taxon>
        <taxon>Teleostei</taxon>
        <taxon>Ostariophysi</taxon>
        <taxon>Characiformes</taxon>
        <taxon>Characoidei</taxon>
        <taxon>Pygocentrus</taxon>
    </lineage>
</organism>
<dbReference type="SUPFAM" id="SSF48726">
    <property type="entry name" value="Immunoglobulin"/>
    <property type="match status" value="2"/>
</dbReference>
<dbReference type="InterPro" id="IPR013106">
    <property type="entry name" value="Ig_V-set"/>
</dbReference>
<keyword evidence="1" id="KW-0472">Membrane</keyword>
<reference evidence="3 4" key="1">
    <citation type="submission" date="2020-10" db="EMBL/GenBank/DDBJ databases">
        <title>Pygocentrus nattereri (red-bellied piranha) genome, fPygNat1, primary haplotype.</title>
        <authorList>
            <person name="Myers G."/>
            <person name="Meyer A."/>
            <person name="Karagic N."/>
            <person name="Pippel M."/>
            <person name="Winkler S."/>
            <person name="Tracey A."/>
            <person name="Wood J."/>
            <person name="Formenti G."/>
            <person name="Howe K."/>
            <person name="Fedrigo O."/>
            <person name="Jarvis E.D."/>
        </authorList>
    </citation>
    <scope>NUCLEOTIDE SEQUENCE [LARGE SCALE GENOMIC DNA]</scope>
</reference>
<dbReference type="SMART" id="SM00409">
    <property type="entry name" value="IG"/>
    <property type="match status" value="2"/>
</dbReference>
<dbReference type="InterPro" id="IPR013783">
    <property type="entry name" value="Ig-like_fold"/>
</dbReference>
<dbReference type="InterPro" id="IPR036179">
    <property type="entry name" value="Ig-like_dom_sf"/>
</dbReference>
<dbReference type="Pfam" id="PF07686">
    <property type="entry name" value="V-set"/>
    <property type="match status" value="2"/>
</dbReference>
<keyword evidence="1" id="KW-0812">Transmembrane</keyword>
<reference evidence="3" key="3">
    <citation type="submission" date="2025-09" db="UniProtKB">
        <authorList>
            <consortium name="Ensembl"/>
        </authorList>
    </citation>
    <scope>IDENTIFICATION</scope>
</reference>
<accession>A0A3B4CUC4</accession>
<dbReference type="PROSITE" id="PS50835">
    <property type="entry name" value="IG_LIKE"/>
    <property type="match status" value="2"/>
</dbReference>
<dbReference type="InterPro" id="IPR003599">
    <property type="entry name" value="Ig_sub"/>
</dbReference>
<keyword evidence="4" id="KW-1185">Reference proteome</keyword>
<evidence type="ECO:0000256" key="1">
    <source>
        <dbReference type="SAM" id="Phobius"/>
    </source>
</evidence>
<evidence type="ECO:0000259" key="2">
    <source>
        <dbReference type="PROSITE" id="PS50835"/>
    </source>
</evidence>
<feature type="domain" description="Ig-like" evidence="2">
    <location>
        <begin position="35"/>
        <end position="136"/>
    </location>
</feature>
<dbReference type="GeneTree" id="ENSGT01050000244806"/>
<feature type="transmembrane region" description="Helical" evidence="1">
    <location>
        <begin position="277"/>
        <end position="299"/>
    </location>
</feature>
<dbReference type="Ensembl" id="ENSPNAT00000022217.2">
    <property type="protein sequence ID" value="ENSPNAP00000014346.2"/>
    <property type="gene ID" value="ENSPNAG00000033142.1"/>
</dbReference>
<evidence type="ECO:0000313" key="3">
    <source>
        <dbReference type="Ensembl" id="ENSPNAP00000014346.2"/>
    </source>
</evidence>
<dbReference type="PANTHER" id="PTHR21063">
    <property type="entry name" value="LFA-3"/>
    <property type="match status" value="1"/>
</dbReference>
<dbReference type="Proteomes" id="UP001501920">
    <property type="component" value="Chromosome 22"/>
</dbReference>
<keyword evidence="1" id="KW-1133">Transmembrane helix</keyword>
<sequence length="338" mass="38479">MILFTFKVEFTWNFLYIHTTFSLSTVSGLLCSAGEEVVRLQELEGNTVTIHTGLTGVQSDAHILWFYGPENADIKIVNSESFEGKIITNYYSQRFRDRLQLNRTSGSLTIRNISREDSGVYKLQINTEKRSKRELSRKEKCSVNLLALPTFSLSIVSGLLCSAGEEVVRLQELEGNTVTIHTGLTGVQSDAHILWLYGPENADIKIVNSDSFEGKIITNYDSERFRDRLQLNRTSGSLTIRNISREDSGVYKLQINTKIRSKWSYKMDVYGEQIQDYYFFIQMVVTLCCANFLCLLVFYSSSSNTNHRSERKPHNVSNRAMCPCVLCGKWEGCESVLV</sequence>
<protein>
    <recommendedName>
        <fullName evidence="2">Ig-like domain-containing protein</fullName>
    </recommendedName>
</protein>
<dbReference type="Gene3D" id="2.60.40.10">
    <property type="entry name" value="Immunoglobulins"/>
    <property type="match status" value="2"/>
</dbReference>